<organism evidence="2 3">
    <name type="scientific">Streptacidiphilus fuscans</name>
    <dbReference type="NCBI Taxonomy" id="2789292"/>
    <lineage>
        <taxon>Bacteria</taxon>
        <taxon>Bacillati</taxon>
        <taxon>Actinomycetota</taxon>
        <taxon>Actinomycetes</taxon>
        <taxon>Kitasatosporales</taxon>
        <taxon>Streptomycetaceae</taxon>
        <taxon>Streptacidiphilus</taxon>
    </lineage>
</organism>
<sequence length="226" mass="21133">MATPEGVANGAVGAAAGPPTALLSVNRCATTACEAASADGTIGDGFAVAVVIGVVRVDGASAMDRCTGEACDAVRPAAATGDDAGTTGLALLGVAGPGAPAALVGRTAVDRCTDPPVSGVVRAGGAVMGAPSRERRRCTGAAVASDVGVARRLGSPSPTSRRCTAAGPGVAAGAGVGVGVGAAGTTAAGAEEEGTSAGPLTRRWTGRSCAGAGVAPTGRAGAAVER</sequence>
<dbReference type="AlphaFoldDB" id="A0A931B275"/>
<gene>
    <name evidence="2" type="ORF">I2501_17575</name>
</gene>
<name>A0A931B275_9ACTN</name>
<comment type="caution">
    <text evidence="2">The sequence shown here is derived from an EMBL/GenBank/DDBJ whole genome shotgun (WGS) entry which is preliminary data.</text>
</comment>
<evidence type="ECO:0000313" key="3">
    <source>
        <dbReference type="Proteomes" id="UP000657385"/>
    </source>
</evidence>
<reference evidence="2" key="1">
    <citation type="submission" date="2020-11" db="EMBL/GenBank/DDBJ databases">
        <title>Isolation and identification of active actinomycetes.</title>
        <authorList>
            <person name="Yu B."/>
        </authorList>
    </citation>
    <scope>NUCLEOTIDE SEQUENCE</scope>
    <source>
        <strain evidence="2">NEAU-YB345</strain>
    </source>
</reference>
<proteinExistence type="predicted"/>
<dbReference type="RefSeq" id="WP_196194980.1">
    <property type="nucleotide sequence ID" value="NZ_JADPRT010000006.1"/>
</dbReference>
<dbReference type="Proteomes" id="UP000657385">
    <property type="component" value="Unassembled WGS sequence"/>
</dbReference>
<evidence type="ECO:0000313" key="2">
    <source>
        <dbReference type="EMBL" id="MBF9069835.1"/>
    </source>
</evidence>
<feature type="region of interest" description="Disordered" evidence="1">
    <location>
        <begin position="186"/>
        <end position="226"/>
    </location>
</feature>
<evidence type="ECO:0000256" key="1">
    <source>
        <dbReference type="SAM" id="MobiDB-lite"/>
    </source>
</evidence>
<protein>
    <submittedName>
        <fullName evidence="2">Uncharacterized protein</fullName>
    </submittedName>
</protein>
<accession>A0A931B275</accession>
<dbReference type="EMBL" id="JADPRT010000006">
    <property type="protein sequence ID" value="MBF9069835.1"/>
    <property type="molecule type" value="Genomic_DNA"/>
</dbReference>
<keyword evidence="3" id="KW-1185">Reference proteome</keyword>